<evidence type="ECO:0000256" key="5">
    <source>
        <dbReference type="ARBA" id="ARBA00022679"/>
    </source>
</evidence>
<keyword evidence="13" id="KW-1185">Reference proteome</keyword>
<dbReference type="Proteomes" id="UP000295304">
    <property type="component" value="Unassembled WGS sequence"/>
</dbReference>
<dbReference type="PANTHER" id="PTHR11601:SF34">
    <property type="entry name" value="CYSTEINE DESULFURASE"/>
    <property type="match status" value="1"/>
</dbReference>
<dbReference type="Gene3D" id="3.40.640.10">
    <property type="entry name" value="Type I PLP-dependent aspartate aminotransferase-like (Major domain)"/>
    <property type="match status" value="1"/>
</dbReference>
<dbReference type="GO" id="GO:0051536">
    <property type="term" value="F:iron-sulfur cluster binding"/>
    <property type="evidence" value="ECO:0007669"/>
    <property type="project" value="UniProtKB-KW"/>
</dbReference>
<comment type="caution">
    <text evidence="12">The sequence shown here is derived from an EMBL/GenBank/DDBJ whole genome shotgun (WGS) entry which is preliminary data.</text>
</comment>
<accession>A0A4R3JAR6</accession>
<evidence type="ECO:0000313" key="13">
    <source>
        <dbReference type="Proteomes" id="UP000295304"/>
    </source>
</evidence>
<protein>
    <recommendedName>
        <fullName evidence="4">Cysteine desulfurase</fullName>
    </recommendedName>
</protein>
<dbReference type="GO" id="GO:0046872">
    <property type="term" value="F:metal ion binding"/>
    <property type="evidence" value="ECO:0007669"/>
    <property type="project" value="UniProtKB-KW"/>
</dbReference>
<proteinExistence type="inferred from homology"/>
<dbReference type="Pfam" id="PF00266">
    <property type="entry name" value="Aminotran_5"/>
    <property type="match status" value="1"/>
</dbReference>
<evidence type="ECO:0000256" key="8">
    <source>
        <dbReference type="ARBA" id="ARBA00023004"/>
    </source>
</evidence>
<dbReference type="InterPro" id="IPR016454">
    <property type="entry name" value="Cysteine_dSase"/>
</dbReference>
<comment type="similarity">
    <text evidence="3">Belongs to the class-V pyridoxal-phosphate-dependent aminotransferase family. NifS/IscS subfamily.</text>
</comment>
<keyword evidence="7" id="KW-0663">Pyridoxal phosphate</keyword>
<dbReference type="InterPro" id="IPR015421">
    <property type="entry name" value="PyrdxlP-dep_Trfase_major"/>
</dbReference>
<keyword evidence="9" id="KW-0411">Iron-sulfur</keyword>
<name>A0A4R3JAR6_9PROT</name>
<comment type="function">
    <text evidence="2">Catalyzes the removal of elemental sulfur atoms from cysteine to produce alanine. Seems to participate in the biosynthesis of the nitrogenase metalloclusters by providing the inorganic sulfur required for the Fe-S core formation.</text>
</comment>
<comment type="catalytic activity">
    <reaction evidence="10">
        <text>(sulfur carrier)-H + L-cysteine = (sulfur carrier)-SH + L-alanine</text>
        <dbReference type="Rhea" id="RHEA:43892"/>
        <dbReference type="Rhea" id="RHEA-COMP:14737"/>
        <dbReference type="Rhea" id="RHEA-COMP:14739"/>
        <dbReference type="ChEBI" id="CHEBI:29917"/>
        <dbReference type="ChEBI" id="CHEBI:35235"/>
        <dbReference type="ChEBI" id="CHEBI:57972"/>
        <dbReference type="ChEBI" id="CHEBI:64428"/>
        <dbReference type="EC" id="2.8.1.7"/>
    </reaction>
</comment>
<evidence type="ECO:0000256" key="3">
    <source>
        <dbReference type="ARBA" id="ARBA00006490"/>
    </source>
</evidence>
<dbReference type="EMBL" id="SLZW01000006">
    <property type="protein sequence ID" value="TCS62166.1"/>
    <property type="molecule type" value="Genomic_DNA"/>
</dbReference>
<gene>
    <name evidence="12" type="ORF">EDD55_106124</name>
</gene>
<dbReference type="InterPro" id="IPR015422">
    <property type="entry name" value="PyrdxlP-dep_Trfase_small"/>
</dbReference>
<dbReference type="Gene3D" id="1.10.260.50">
    <property type="match status" value="1"/>
</dbReference>
<evidence type="ECO:0000256" key="7">
    <source>
        <dbReference type="ARBA" id="ARBA00022898"/>
    </source>
</evidence>
<evidence type="ECO:0000256" key="1">
    <source>
        <dbReference type="ARBA" id="ARBA00001933"/>
    </source>
</evidence>
<dbReference type="PANTHER" id="PTHR11601">
    <property type="entry name" value="CYSTEINE DESULFURYLASE FAMILY MEMBER"/>
    <property type="match status" value="1"/>
</dbReference>
<keyword evidence="6" id="KW-0479">Metal-binding</keyword>
<evidence type="ECO:0000256" key="6">
    <source>
        <dbReference type="ARBA" id="ARBA00022723"/>
    </source>
</evidence>
<evidence type="ECO:0000256" key="10">
    <source>
        <dbReference type="ARBA" id="ARBA00050776"/>
    </source>
</evidence>
<dbReference type="GO" id="GO:0031071">
    <property type="term" value="F:cysteine desulfurase activity"/>
    <property type="evidence" value="ECO:0007669"/>
    <property type="project" value="UniProtKB-EC"/>
</dbReference>
<dbReference type="Gene3D" id="3.90.1150.10">
    <property type="entry name" value="Aspartate Aminotransferase, domain 1"/>
    <property type="match status" value="1"/>
</dbReference>
<keyword evidence="8" id="KW-0408">Iron</keyword>
<feature type="domain" description="Aminotransferase class V" evidence="11">
    <location>
        <begin position="17"/>
        <end position="365"/>
    </location>
</feature>
<dbReference type="PIRSF" id="PIRSF005572">
    <property type="entry name" value="NifS"/>
    <property type="match status" value="1"/>
</dbReference>
<dbReference type="InterPro" id="IPR015424">
    <property type="entry name" value="PyrdxlP-dep_Trfase"/>
</dbReference>
<dbReference type="AlphaFoldDB" id="A0A4R3JAR6"/>
<sequence>MDDFKPATDTIMTEDAVYMDYNAGAPIREDARAALTAALGVGNASSVHAFGRAARRIVEDARGDVAALVGGDPEGVIFTSGATEANNLALKGSGCRRVLVSAIEHPSVLEVDGDCERIAVDGEGVVDLNILARMLDDDDTPAMVCVMAANNETGVLQPLREIARLAHDAGALVHCDAVQAVGKVALDMAELGVDTMSLSAHKIGGPQGAGALLLAAGGRIDAEIRGGAQEKGFRAGTENVAAIAGFGAAARAVRFDAREMARVKALRDDLERRVRAICSDVRIFSAAAERLANTSCLTMPDVVAQTQVMAFDLAGIALSAGAACASGKVRPSHVLGAMGASSRDASCALRVSLGYGSTARDIDRFIDAWGVLYTRMHNTAATANPAA</sequence>
<keyword evidence="5" id="KW-0808">Transferase</keyword>
<dbReference type="InterPro" id="IPR000192">
    <property type="entry name" value="Aminotrans_V_dom"/>
</dbReference>
<evidence type="ECO:0000259" key="11">
    <source>
        <dbReference type="Pfam" id="PF00266"/>
    </source>
</evidence>
<evidence type="ECO:0000313" key="12">
    <source>
        <dbReference type="EMBL" id="TCS62166.1"/>
    </source>
</evidence>
<evidence type="ECO:0000256" key="4">
    <source>
        <dbReference type="ARBA" id="ARBA00013558"/>
    </source>
</evidence>
<organism evidence="12 13">
    <name type="scientific">Varunaivibrio sulfuroxidans</name>
    <dbReference type="NCBI Taxonomy" id="1773489"/>
    <lineage>
        <taxon>Bacteria</taxon>
        <taxon>Pseudomonadati</taxon>
        <taxon>Pseudomonadota</taxon>
        <taxon>Alphaproteobacteria</taxon>
        <taxon>Rhodospirillales</taxon>
        <taxon>Magnetovibrionaceae</taxon>
        <taxon>Varunaivibrio</taxon>
    </lineage>
</organism>
<evidence type="ECO:0000256" key="9">
    <source>
        <dbReference type="ARBA" id="ARBA00023014"/>
    </source>
</evidence>
<comment type="cofactor">
    <cofactor evidence="1">
        <name>pyridoxal 5'-phosphate</name>
        <dbReference type="ChEBI" id="CHEBI:597326"/>
    </cofactor>
</comment>
<reference evidence="12 13" key="1">
    <citation type="submission" date="2019-03" db="EMBL/GenBank/DDBJ databases">
        <title>Genomic Encyclopedia of Type Strains, Phase IV (KMG-IV): sequencing the most valuable type-strain genomes for metagenomic binning, comparative biology and taxonomic classification.</title>
        <authorList>
            <person name="Goeker M."/>
        </authorList>
    </citation>
    <scope>NUCLEOTIDE SEQUENCE [LARGE SCALE GENOMIC DNA]</scope>
    <source>
        <strain evidence="12 13">DSM 101688</strain>
    </source>
</reference>
<dbReference type="SUPFAM" id="SSF53383">
    <property type="entry name" value="PLP-dependent transferases"/>
    <property type="match status" value="1"/>
</dbReference>
<evidence type="ECO:0000256" key="2">
    <source>
        <dbReference type="ARBA" id="ARBA00003120"/>
    </source>
</evidence>